<dbReference type="Proteomes" id="UP000003639">
    <property type="component" value="Unassembled WGS sequence"/>
</dbReference>
<reference evidence="1 2" key="1">
    <citation type="submission" date="2007-04" db="EMBL/GenBank/DDBJ databases">
        <authorList>
            <person name="Fulton L."/>
            <person name="Clifton S."/>
            <person name="Fulton B."/>
            <person name="Xu J."/>
            <person name="Minx P."/>
            <person name="Pepin K.H."/>
            <person name="Johnson M."/>
            <person name="Thiruvilangam P."/>
            <person name="Bhonagiri V."/>
            <person name="Nash W.E."/>
            <person name="Mardis E.R."/>
            <person name="Wilson R.K."/>
        </authorList>
    </citation>
    <scope>NUCLEOTIDE SEQUENCE [LARGE SCALE GENOMIC DNA]</scope>
    <source>
        <strain evidence="1 2">ATCC 29799</strain>
    </source>
</reference>
<gene>
    <name evidence="1" type="ORF">BACCAP_01199</name>
</gene>
<evidence type="ECO:0000313" key="1">
    <source>
        <dbReference type="EMBL" id="EDN00977.1"/>
    </source>
</evidence>
<comment type="caution">
    <text evidence="1">The sequence shown here is derived from an EMBL/GenBank/DDBJ whole genome shotgun (WGS) entry which is preliminary data.</text>
</comment>
<accession>A6NSM1</accession>
<keyword evidence="2" id="KW-1185">Reference proteome</keyword>
<sequence length="57" mass="6292">MPDLLNTRFDASHIFLDPPCVSSMLHAEHILPAKRAGFSLQRKNTANISGCKSLRAN</sequence>
<proteinExistence type="predicted"/>
<protein>
    <submittedName>
        <fullName evidence="1">Uncharacterized protein</fullName>
    </submittedName>
</protein>
<dbReference type="AlphaFoldDB" id="A6NSM1"/>
<name>A6NSM1_9FIRM</name>
<reference evidence="1 2" key="2">
    <citation type="submission" date="2007-06" db="EMBL/GenBank/DDBJ databases">
        <title>Draft genome sequence of Pseudoflavonifractor capillosus ATCC 29799.</title>
        <authorList>
            <person name="Sudarsanam P."/>
            <person name="Ley R."/>
            <person name="Guruge J."/>
            <person name="Turnbaugh P.J."/>
            <person name="Mahowald M."/>
            <person name="Liep D."/>
            <person name="Gordon J."/>
        </authorList>
    </citation>
    <scope>NUCLEOTIDE SEQUENCE [LARGE SCALE GENOMIC DNA]</scope>
    <source>
        <strain evidence="1 2">ATCC 29799</strain>
    </source>
</reference>
<dbReference type="EMBL" id="AAXG02000008">
    <property type="protein sequence ID" value="EDN00977.1"/>
    <property type="molecule type" value="Genomic_DNA"/>
</dbReference>
<evidence type="ECO:0000313" key="2">
    <source>
        <dbReference type="Proteomes" id="UP000003639"/>
    </source>
</evidence>
<dbReference type="STRING" id="411467.BACCAP_01199"/>
<organism evidence="1 2">
    <name type="scientific">Pseudoflavonifractor capillosus ATCC 29799</name>
    <dbReference type="NCBI Taxonomy" id="411467"/>
    <lineage>
        <taxon>Bacteria</taxon>
        <taxon>Bacillati</taxon>
        <taxon>Bacillota</taxon>
        <taxon>Clostridia</taxon>
        <taxon>Eubacteriales</taxon>
        <taxon>Oscillospiraceae</taxon>
        <taxon>Pseudoflavonifractor</taxon>
    </lineage>
</organism>